<dbReference type="InterPro" id="IPR036026">
    <property type="entry name" value="Seven-hairpin_glycosidases"/>
</dbReference>
<dbReference type="GO" id="GO:0005783">
    <property type="term" value="C:endoplasmic reticulum"/>
    <property type="evidence" value="ECO:0007669"/>
    <property type="project" value="TreeGrafter"/>
</dbReference>
<evidence type="ECO:0000256" key="8">
    <source>
        <dbReference type="ARBA" id="ARBA00047669"/>
    </source>
</evidence>
<dbReference type="InterPro" id="IPR001382">
    <property type="entry name" value="Glyco_hydro_47"/>
</dbReference>
<keyword evidence="4" id="KW-0479">Metal-binding</keyword>
<dbReference type="PRINTS" id="PR00747">
    <property type="entry name" value="GLYHDRLASE47"/>
</dbReference>
<dbReference type="GO" id="GO:0016020">
    <property type="term" value="C:membrane"/>
    <property type="evidence" value="ECO:0007669"/>
    <property type="project" value="InterPro"/>
</dbReference>
<dbReference type="PANTHER" id="PTHR11742:SF55">
    <property type="entry name" value="ENDOPLASMIC RETICULUM MANNOSYL-OLIGOSACCHARIDE 1,2-ALPHA-MANNOSIDASE"/>
    <property type="match status" value="1"/>
</dbReference>
<evidence type="ECO:0000256" key="9">
    <source>
        <dbReference type="ARBA" id="ARBA00048605"/>
    </source>
</evidence>
<comment type="catalytic activity">
    <reaction evidence="9">
        <text>N(4)-(alpha-D-Man-(1-&gt;2)-alpha-D-Man-(1-&gt;2)-alpha-D-Man-(1-&gt;3)-[alpha-D-Man-(1-&gt;2)-alpha-D-Man-(1-&gt;3)-[alpha-D-Man-(1-&gt;2)-alpha-D-Man-(1-&gt;6)]-alpha-D-Man-(1-&gt;6)]-beta-D-Man-(1-&gt;4)-beta-D-GlcNAc-(1-&gt;4)-beta-D-GlcNAc)-L-asparaginyl-[protein] (N-glucan mannose isomer 9A1,2,3B1,2,3) + 4 H2O = N(4)-(alpha-D-Man-(1-&gt;3)-[alpha-D-Man-(1-&gt;3)-[alpha-D-Man-(1-&gt;6)]-alpha-D-Man-(1-&gt;6)]-beta-D-Man-(1-&gt;4)-beta-D-GlcNAc-(1-&gt;4)-beta-D-GlcNAc)-L-asparaginyl-[protein] (N-glucan mannose isomer 5A1,2) + 4 beta-D-mannose</text>
        <dbReference type="Rhea" id="RHEA:56008"/>
        <dbReference type="Rhea" id="RHEA-COMP:14356"/>
        <dbReference type="Rhea" id="RHEA-COMP:14367"/>
        <dbReference type="ChEBI" id="CHEBI:15377"/>
        <dbReference type="ChEBI" id="CHEBI:28563"/>
        <dbReference type="ChEBI" id="CHEBI:59087"/>
        <dbReference type="ChEBI" id="CHEBI:139493"/>
        <dbReference type="EC" id="3.2.1.113"/>
    </reaction>
</comment>
<comment type="pathway">
    <text evidence="2">Protein modification; protein glycosylation.</text>
</comment>
<dbReference type="InterPro" id="IPR050749">
    <property type="entry name" value="Glycosyl_Hydrolase_47"/>
</dbReference>
<dbReference type="SUPFAM" id="SSF48225">
    <property type="entry name" value="Seven-hairpin glycosidases"/>
    <property type="match status" value="1"/>
</dbReference>
<evidence type="ECO:0000313" key="11">
    <source>
        <dbReference type="EMBL" id="OTF80827.1"/>
    </source>
</evidence>
<reference evidence="11 12" key="1">
    <citation type="submission" date="2017-03" db="EMBL/GenBank/DDBJ databases">
        <title>Genome Survey of Euroglyphus maynei.</title>
        <authorList>
            <person name="Arlian L.G."/>
            <person name="Morgan M.S."/>
            <person name="Rider S.D."/>
        </authorList>
    </citation>
    <scope>NUCLEOTIDE SEQUENCE [LARGE SCALE GENOMIC DNA]</scope>
    <source>
        <strain evidence="11">Arlian Lab</strain>
        <tissue evidence="11">Whole body</tissue>
    </source>
</reference>
<organism evidence="11 12">
    <name type="scientific">Euroglyphus maynei</name>
    <name type="common">Mayne's house dust mite</name>
    <dbReference type="NCBI Taxonomy" id="6958"/>
    <lineage>
        <taxon>Eukaryota</taxon>
        <taxon>Metazoa</taxon>
        <taxon>Ecdysozoa</taxon>
        <taxon>Arthropoda</taxon>
        <taxon>Chelicerata</taxon>
        <taxon>Arachnida</taxon>
        <taxon>Acari</taxon>
        <taxon>Acariformes</taxon>
        <taxon>Sarcoptiformes</taxon>
        <taxon>Astigmata</taxon>
        <taxon>Psoroptidia</taxon>
        <taxon>Analgoidea</taxon>
        <taxon>Pyroglyphidae</taxon>
        <taxon>Pyroglyphinae</taxon>
        <taxon>Euroglyphus</taxon>
    </lineage>
</organism>
<dbReference type="PANTHER" id="PTHR11742">
    <property type="entry name" value="MANNOSYL-OLIGOSACCHARIDE ALPHA-1,2-MANNOSIDASE-RELATED"/>
    <property type="match status" value="1"/>
</dbReference>
<keyword evidence="7" id="KW-1015">Disulfide bond</keyword>
<dbReference type="Gene3D" id="1.50.10.10">
    <property type="match status" value="1"/>
</dbReference>
<accession>A0A1Y3BL42</accession>
<dbReference type="GO" id="GO:0004571">
    <property type="term" value="F:mannosyl-oligosaccharide 1,2-alpha-mannosidase activity"/>
    <property type="evidence" value="ECO:0007669"/>
    <property type="project" value="UniProtKB-EC"/>
</dbReference>
<name>A0A1Y3BL42_EURMA</name>
<keyword evidence="10" id="KW-0326">Glycosidase</keyword>
<keyword evidence="5 10" id="KW-0378">Hydrolase</keyword>
<feature type="non-terminal residue" evidence="11">
    <location>
        <position position="85"/>
    </location>
</feature>
<dbReference type="EC" id="3.2.1.-" evidence="10"/>
<comment type="catalytic activity">
    <reaction evidence="8">
        <text>N(4)-(alpha-D-Man-(1-&gt;2)-alpha-D-Man-(1-&gt;2)-alpha-D-Man-(1-&gt;3)-[alpha-D-Man-(1-&gt;3)-[alpha-D-Man-(1-&gt;2)-alpha-D-Man-(1-&gt;6)]-alpha-D-Man-(1-&gt;6)]-beta-D-Man-(1-&gt;4)-beta-D-GlcNAc-(1-&gt;4)-beta-D-GlcNAc)-L-asparaginyl-[protein] (N-glucan mannose isomer 8A1,2,3B1,3) + 3 H2O = N(4)-(alpha-D-Man-(1-&gt;3)-[alpha-D-Man-(1-&gt;3)-[alpha-D-Man-(1-&gt;6)]-alpha-D-Man-(1-&gt;6)]-beta-D-Man-(1-&gt;4)-beta-D-GlcNAc-(1-&gt;4)-beta-D-GlcNAc)-L-asparaginyl-[protein] (N-glucan mannose isomer 5A1,2) + 3 beta-D-mannose</text>
        <dbReference type="Rhea" id="RHEA:56028"/>
        <dbReference type="Rhea" id="RHEA-COMP:14358"/>
        <dbReference type="Rhea" id="RHEA-COMP:14367"/>
        <dbReference type="ChEBI" id="CHEBI:15377"/>
        <dbReference type="ChEBI" id="CHEBI:28563"/>
        <dbReference type="ChEBI" id="CHEBI:59087"/>
        <dbReference type="ChEBI" id="CHEBI:60628"/>
        <dbReference type="EC" id="3.2.1.113"/>
    </reaction>
</comment>
<gene>
    <name evidence="11" type="ORF">BLA29_014537</name>
</gene>
<dbReference type="GO" id="GO:0005509">
    <property type="term" value="F:calcium ion binding"/>
    <property type="evidence" value="ECO:0007669"/>
    <property type="project" value="InterPro"/>
</dbReference>
<evidence type="ECO:0000256" key="3">
    <source>
        <dbReference type="ARBA" id="ARBA00007658"/>
    </source>
</evidence>
<dbReference type="AlphaFoldDB" id="A0A1Y3BL42"/>
<dbReference type="EMBL" id="MUJZ01016413">
    <property type="protein sequence ID" value="OTF80827.1"/>
    <property type="molecule type" value="Genomic_DNA"/>
</dbReference>
<dbReference type="OrthoDB" id="8118055at2759"/>
<dbReference type="Proteomes" id="UP000194236">
    <property type="component" value="Unassembled WGS sequence"/>
</dbReference>
<evidence type="ECO:0000256" key="10">
    <source>
        <dbReference type="RuleBase" id="RU361193"/>
    </source>
</evidence>
<evidence type="ECO:0000256" key="4">
    <source>
        <dbReference type="ARBA" id="ARBA00022723"/>
    </source>
</evidence>
<dbReference type="Pfam" id="PF01532">
    <property type="entry name" value="Glyco_hydro_47"/>
    <property type="match status" value="1"/>
</dbReference>
<evidence type="ECO:0000313" key="12">
    <source>
        <dbReference type="Proteomes" id="UP000194236"/>
    </source>
</evidence>
<evidence type="ECO:0000256" key="5">
    <source>
        <dbReference type="ARBA" id="ARBA00022801"/>
    </source>
</evidence>
<evidence type="ECO:0000256" key="1">
    <source>
        <dbReference type="ARBA" id="ARBA00001913"/>
    </source>
</evidence>
<sequence length="85" mass="9832">MIQEAILHSWNGYRKYAWGHDILKPIARKSYDWFGIGLTILDSLDTLLIAGLNDEFQQALSWVKNDLTFDVNKDVNCFETTIRAL</sequence>
<keyword evidence="12" id="KW-1185">Reference proteome</keyword>
<dbReference type="InterPro" id="IPR012341">
    <property type="entry name" value="6hp_glycosidase-like_sf"/>
</dbReference>
<evidence type="ECO:0000256" key="2">
    <source>
        <dbReference type="ARBA" id="ARBA00004922"/>
    </source>
</evidence>
<protein>
    <recommendedName>
        <fullName evidence="10">alpha-1,2-Mannosidase</fullName>
        <ecNumber evidence="10">3.2.1.-</ecNumber>
    </recommendedName>
</protein>
<comment type="similarity">
    <text evidence="3 10">Belongs to the glycosyl hydrolase 47 family.</text>
</comment>
<keyword evidence="6" id="KW-0106">Calcium</keyword>
<comment type="caution">
    <text evidence="11">The sequence shown here is derived from an EMBL/GenBank/DDBJ whole genome shotgun (WGS) entry which is preliminary data.</text>
</comment>
<comment type="cofactor">
    <cofactor evidence="1">
        <name>Ca(2+)</name>
        <dbReference type="ChEBI" id="CHEBI:29108"/>
    </cofactor>
</comment>
<evidence type="ECO:0000256" key="7">
    <source>
        <dbReference type="ARBA" id="ARBA00023157"/>
    </source>
</evidence>
<dbReference type="GO" id="GO:0005975">
    <property type="term" value="P:carbohydrate metabolic process"/>
    <property type="evidence" value="ECO:0007669"/>
    <property type="project" value="InterPro"/>
</dbReference>
<proteinExistence type="inferred from homology"/>
<evidence type="ECO:0000256" key="6">
    <source>
        <dbReference type="ARBA" id="ARBA00022837"/>
    </source>
</evidence>